<protein>
    <recommendedName>
        <fullName evidence="7">Syndecan</fullName>
    </recommendedName>
</protein>
<dbReference type="OrthoDB" id="10050180at2759"/>
<feature type="signal peptide" evidence="3">
    <location>
        <begin position="1"/>
        <end position="18"/>
    </location>
</feature>
<gene>
    <name evidence="5" type="ORF">EDS130_LOCUS16895</name>
    <name evidence="4" type="ORF">XAT740_LOCUS11884</name>
</gene>
<evidence type="ECO:0000256" key="1">
    <source>
        <dbReference type="SAM" id="MobiDB-lite"/>
    </source>
</evidence>
<feature type="chain" id="PRO_5036224943" description="Syndecan" evidence="3">
    <location>
        <begin position="19"/>
        <end position="224"/>
    </location>
</feature>
<dbReference type="Proteomes" id="UP000663852">
    <property type="component" value="Unassembled WGS sequence"/>
</dbReference>
<feature type="region of interest" description="Disordered" evidence="1">
    <location>
        <begin position="48"/>
        <end position="77"/>
    </location>
</feature>
<comment type="caution">
    <text evidence="5">The sequence shown here is derived from an EMBL/GenBank/DDBJ whole genome shotgun (WGS) entry which is preliminary data.</text>
</comment>
<accession>A0A814JP78</accession>
<evidence type="ECO:0000313" key="6">
    <source>
        <dbReference type="Proteomes" id="UP000663828"/>
    </source>
</evidence>
<evidence type="ECO:0000313" key="5">
    <source>
        <dbReference type="EMBL" id="CAF1040377.1"/>
    </source>
</evidence>
<evidence type="ECO:0000256" key="2">
    <source>
        <dbReference type="SAM" id="Phobius"/>
    </source>
</evidence>
<dbReference type="Proteomes" id="UP000663828">
    <property type="component" value="Unassembled WGS sequence"/>
</dbReference>
<evidence type="ECO:0008006" key="7">
    <source>
        <dbReference type="Google" id="ProtNLM"/>
    </source>
</evidence>
<keyword evidence="2" id="KW-0812">Transmembrane</keyword>
<keyword evidence="2" id="KW-1133">Transmembrane helix</keyword>
<reference evidence="5" key="1">
    <citation type="submission" date="2021-02" db="EMBL/GenBank/DDBJ databases">
        <authorList>
            <person name="Nowell W R."/>
        </authorList>
    </citation>
    <scope>NUCLEOTIDE SEQUENCE</scope>
</reference>
<dbReference type="AlphaFoldDB" id="A0A814JP78"/>
<feature type="transmembrane region" description="Helical" evidence="2">
    <location>
        <begin position="167"/>
        <end position="190"/>
    </location>
</feature>
<evidence type="ECO:0000256" key="3">
    <source>
        <dbReference type="SAM" id="SignalP"/>
    </source>
</evidence>
<keyword evidence="3" id="KW-0732">Signal</keyword>
<name>A0A814JP78_ADIRI</name>
<organism evidence="5">
    <name type="scientific">Adineta ricciae</name>
    <name type="common">Rotifer</name>
    <dbReference type="NCBI Taxonomy" id="249248"/>
    <lineage>
        <taxon>Eukaryota</taxon>
        <taxon>Metazoa</taxon>
        <taxon>Spiralia</taxon>
        <taxon>Gnathifera</taxon>
        <taxon>Rotifera</taxon>
        <taxon>Eurotatoria</taxon>
        <taxon>Bdelloidea</taxon>
        <taxon>Adinetida</taxon>
        <taxon>Adinetidae</taxon>
        <taxon>Adineta</taxon>
    </lineage>
</organism>
<sequence>MLFPLLITYFLLFVTVQSAVFDNSARQSTSTAAVFPKQALSFDQYDLHDGTSTAEGSGDGANLDEYADDDEDEQLSKVTASTSTIRTTMTTTTKRSEMKTTNSTKMMDSGVNEFDDDYKDDIEDSIDYNEATTKITNVPLTTTRLEPAIPPQKPLRLFFSFLTRPPIAAGILAGLAIGILSSVVLLICLVQRFNKRQRTHSSYTTGLLYPSHYGYSKSPQEFYA</sequence>
<evidence type="ECO:0000313" key="4">
    <source>
        <dbReference type="EMBL" id="CAF0975200.1"/>
    </source>
</evidence>
<proteinExistence type="predicted"/>
<dbReference type="EMBL" id="CAJNOJ010000074">
    <property type="protein sequence ID" value="CAF1040377.1"/>
    <property type="molecule type" value="Genomic_DNA"/>
</dbReference>
<keyword evidence="2" id="KW-0472">Membrane</keyword>
<dbReference type="EMBL" id="CAJNOR010000661">
    <property type="protein sequence ID" value="CAF0975200.1"/>
    <property type="molecule type" value="Genomic_DNA"/>
</dbReference>
<keyword evidence="6" id="KW-1185">Reference proteome</keyword>